<feature type="chain" id="PRO_5034707214" evidence="3">
    <location>
        <begin position="21"/>
        <end position="165"/>
    </location>
</feature>
<evidence type="ECO:0000256" key="3">
    <source>
        <dbReference type="SAM" id="SignalP"/>
    </source>
</evidence>
<dbReference type="Pfam" id="PF17064">
    <property type="entry name" value="QVR"/>
    <property type="match status" value="1"/>
</dbReference>
<dbReference type="AlphaFoldDB" id="A0A8B7YKK9"/>
<dbReference type="OMA" id="GRANCAN"/>
<feature type="signal peptide" evidence="3">
    <location>
        <begin position="1"/>
        <end position="20"/>
    </location>
</feature>
<name>A0A8B7YKK9_ACAPL</name>
<dbReference type="InterPro" id="IPR031424">
    <property type="entry name" value="QVR-like"/>
</dbReference>
<dbReference type="OrthoDB" id="10195770at2759"/>
<keyword evidence="4" id="KW-1185">Reference proteome</keyword>
<dbReference type="GO" id="GO:0030431">
    <property type="term" value="P:sleep"/>
    <property type="evidence" value="ECO:0007669"/>
    <property type="project" value="InterPro"/>
</dbReference>
<dbReference type="GeneID" id="110980618"/>
<dbReference type="KEGG" id="aplc:110980618"/>
<dbReference type="GO" id="GO:0032222">
    <property type="term" value="P:regulation of synaptic transmission, cholinergic"/>
    <property type="evidence" value="ECO:0007669"/>
    <property type="project" value="InterPro"/>
</dbReference>
<proteinExistence type="predicted"/>
<protein>
    <submittedName>
        <fullName evidence="5">Uncharacterized protein LOC110980618</fullName>
    </submittedName>
</protein>
<keyword evidence="2" id="KW-0325">Glycoprotein</keyword>
<dbReference type="RefSeq" id="XP_022093162.1">
    <property type="nucleotide sequence ID" value="XM_022237470.1"/>
</dbReference>
<organism evidence="4 5">
    <name type="scientific">Acanthaster planci</name>
    <name type="common">Crown-of-thorns starfish</name>
    <dbReference type="NCBI Taxonomy" id="133434"/>
    <lineage>
        <taxon>Eukaryota</taxon>
        <taxon>Metazoa</taxon>
        <taxon>Echinodermata</taxon>
        <taxon>Eleutherozoa</taxon>
        <taxon>Asterozoa</taxon>
        <taxon>Asteroidea</taxon>
        <taxon>Valvatacea</taxon>
        <taxon>Valvatida</taxon>
        <taxon>Acanthasteridae</taxon>
        <taxon>Acanthaster</taxon>
    </lineage>
</organism>
<dbReference type="Proteomes" id="UP000694845">
    <property type="component" value="Unplaced"/>
</dbReference>
<evidence type="ECO:0000313" key="4">
    <source>
        <dbReference type="Proteomes" id="UP000694845"/>
    </source>
</evidence>
<evidence type="ECO:0000313" key="5">
    <source>
        <dbReference type="RefSeq" id="XP_022093162.1"/>
    </source>
</evidence>
<reference evidence="5" key="1">
    <citation type="submission" date="2025-08" db="UniProtKB">
        <authorList>
            <consortium name="RefSeq"/>
        </authorList>
    </citation>
    <scope>IDENTIFICATION</scope>
</reference>
<keyword evidence="1 3" id="KW-0732">Signal</keyword>
<sequence length="165" mass="17373">MGARFIVLIFVAMATQSAWALKCYQCSTFIYPRLPLPNDGRANCANSPPPSAYRDPGTCGGSLLGPSNTCVTISGTVRGTTAGGSSLSFNDGTFRGCTTLIGTNPQCFQGEKAEHFAKMLLELSSFSSFKGSVCFCKGDYCNGVSAVRPLAAVIVLVIAAKQFFV</sequence>
<accession>A0A8B7YKK9</accession>
<gene>
    <name evidence="5" type="primary">LOC110980618</name>
</gene>
<evidence type="ECO:0000256" key="1">
    <source>
        <dbReference type="ARBA" id="ARBA00022729"/>
    </source>
</evidence>
<evidence type="ECO:0000256" key="2">
    <source>
        <dbReference type="ARBA" id="ARBA00023180"/>
    </source>
</evidence>